<name>A0A7W9DN25_9ACTN</name>
<organism evidence="2 3">
    <name type="scientific">Sphaerisporangium krabiense</name>
    <dbReference type="NCBI Taxonomy" id="763782"/>
    <lineage>
        <taxon>Bacteria</taxon>
        <taxon>Bacillati</taxon>
        <taxon>Actinomycetota</taxon>
        <taxon>Actinomycetes</taxon>
        <taxon>Streptosporangiales</taxon>
        <taxon>Streptosporangiaceae</taxon>
        <taxon>Sphaerisporangium</taxon>
    </lineage>
</organism>
<dbReference type="AlphaFoldDB" id="A0A7W9DN25"/>
<keyword evidence="1" id="KW-0732">Signal</keyword>
<evidence type="ECO:0000313" key="2">
    <source>
        <dbReference type="EMBL" id="MBB5624579.1"/>
    </source>
</evidence>
<comment type="caution">
    <text evidence="2">The sequence shown here is derived from an EMBL/GenBank/DDBJ whole genome shotgun (WGS) entry which is preliminary data.</text>
</comment>
<dbReference type="PROSITE" id="PS51257">
    <property type="entry name" value="PROKAR_LIPOPROTEIN"/>
    <property type="match status" value="1"/>
</dbReference>
<dbReference type="Proteomes" id="UP000588112">
    <property type="component" value="Unassembled WGS sequence"/>
</dbReference>
<keyword evidence="3" id="KW-1185">Reference proteome</keyword>
<proteinExistence type="predicted"/>
<dbReference type="RefSeq" id="WP_184607934.1">
    <property type="nucleotide sequence ID" value="NZ_JACHBR010000001.1"/>
</dbReference>
<reference evidence="2 3" key="1">
    <citation type="submission" date="2020-08" db="EMBL/GenBank/DDBJ databases">
        <title>Sequencing the genomes of 1000 actinobacteria strains.</title>
        <authorList>
            <person name="Klenk H.-P."/>
        </authorList>
    </citation>
    <scope>NUCLEOTIDE SEQUENCE [LARGE SCALE GENOMIC DNA]</scope>
    <source>
        <strain evidence="2 3">DSM 45790</strain>
    </source>
</reference>
<feature type="signal peptide" evidence="1">
    <location>
        <begin position="1"/>
        <end position="25"/>
    </location>
</feature>
<dbReference type="EMBL" id="JACHBR010000001">
    <property type="protein sequence ID" value="MBB5624579.1"/>
    <property type="molecule type" value="Genomic_DNA"/>
</dbReference>
<gene>
    <name evidence="2" type="ORF">BJ981_000278</name>
</gene>
<accession>A0A7W9DN25</accession>
<evidence type="ECO:0000313" key="3">
    <source>
        <dbReference type="Proteomes" id="UP000588112"/>
    </source>
</evidence>
<feature type="chain" id="PRO_5030509270" description="VWA domain-containing protein" evidence="1">
    <location>
        <begin position="26"/>
        <end position="243"/>
    </location>
</feature>
<sequence length="243" mass="25062">MKKIHHLASLATAAVAFCAALTACGEEAPALTSPCAVVVDGSGSGTRLDAARLLREHLADFLYAKGCATLAFSPITGASESTKCNYPNVDLDPAAVPGADVTALRRRAYKQAEKTAADVLDCAKKEGATEAPGSDVLGGISKAVGTRPEGTGAYHILVISDFAQSDSTVDLYHDSLAPADREMIIARLNAKARIPDLSGTTITYYGFGAGYAPSQAGRVALLRAFWAELVTGPGHGTAPVQGN</sequence>
<protein>
    <recommendedName>
        <fullName evidence="4">VWA domain-containing protein</fullName>
    </recommendedName>
</protein>
<evidence type="ECO:0000256" key="1">
    <source>
        <dbReference type="SAM" id="SignalP"/>
    </source>
</evidence>
<evidence type="ECO:0008006" key="4">
    <source>
        <dbReference type="Google" id="ProtNLM"/>
    </source>
</evidence>